<sequence length="291" mass="33246">MVSEAGSSGSGGPSTSSTTTSPTPQLSLLGRASQFLRLITCRRRRSDEELQKEALKRYSALTAQGAKVPEKKQKEWYDKLAWWTDAQTKLGARIFVLAPRGPQGEAESYVDMSELLGFALSKMHQTVVVEDQKYALVWVQLSDHRVWPWTPLQIMDSLDPRYSKNLEAVHVVHPSWMVRFLRLALWPIASEEFWDLFWAHERIEFLDSHVDMKKFRLPKDVQDYDKFLDQQASELNKQQAAKYGGGFMAPNVPDMNTGGPTSGQDEQKHALQMEELKRLLQQKGFDGMKQD</sequence>
<dbReference type="Gene3D" id="3.40.525.10">
    <property type="entry name" value="CRAL-TRIO lipid binding domain"/>
    <property type="match status" value="1"/>
</dbReference>
<feature type="domain" description="CRAL-TRIO" evidence="2">
    <location>
        <begin position="110"/>
        <end position="226"/>
    </location>
</feature>
<dbReference type="EMBL" id="CAJNNV010025166">
    <property type="protein sequence ID" value="CAE8612811.1"/>
    <property type="molecule type" value="Genomic_DNA"/>
</dbReference>
<evidence type="ECO:0000313" key="4">
    <source>
        <dbReference type="EMBL" id="CAE8648068.1"/>
    </source>
</evidence>
<evidence type="ECO:0000313" key="5">
    <source>
        <dbReference type="Proteomes" id="UP000626109"/>
    </source>
</evidence>
<dbReference type="Pfam" id="PF13716">
    <property type="entry name" value="CRAL_TRIO_2"/>
    <property type="match status" value="1"/>
</dbReference>
<evidence type="ECO:0000259" key="2">
    <source>
        <dbReference type="Pfam" id="PF13716"/>
    </source>
</evidence>
<protein>
    <recommendedName>
        <fullName evidence="2">CRAL-TRIO domain-containing protein</fullName>
    </recommendedName>
</protein>
<accession>A0A813ICA0</accession>
<organism evidence="4 5">
    <name type="scientific">Polarella glacialis</name>
    <name type="common">Dinoflagellate</name>
    <dbReference type="NCBI Taxonomy" id="89957"/>
    <lineage>
        <taxon>Eukaryota</taxon>
        <taxon>Sar</taxon>
        <taxon>Alveolata</taxon>
        <taxon>Dinophyceae</taxon>
        <taxon>Suessiales</taxon>
        <taxon>Suessiaceae</taxon>
        <taxon>Polarella</taxon>
    </lineage>
</organism>
<dbReference type="InterPro" id="IPR001251">
    <property type="entry name" value="CRAL-TRIO_dom"/>
</dbReference>
<comment type="caution">
    <text evidence="4">The sequence shown here is derived from an EMBL/GenBank/DDBJ whole genome shotgun (WGS) entry which is preliminary data.</text>
</comment>
<keyword evidence="6" id="KW-1185">Reference proteome</keyword>
<evidence type="ECO:0000313" key="3">
    <source>
        <dbReference type="EMBL" id="CAE8612811.1"/>
    </source>
</evidence>
<dbReference type="Proteomes" id="UP000626109">
    <property type="component" value="Unassembled WGS sequence"/>
</dbReference>
<gene>
    <name evidence="3" type="ORF">PGLA1383_LOCUS30599</name>
    <name evidence="4" type="ORF">PGLA2088_LOCUS6238</name>
</gene>
<dbReference type="AlphaFoldDB" id="A0A813ICA0"/>
<dbReference type="EMBL" id="CAJNNW010006170">
    <property type="protein sequence ID" value="CAE8648068.1"/>
    <property type="molecule type" value="Genomic_DNA"/>
</dbReference>
<evidence type="ECO:0000256" key="1">
    <source>
        <dbReference type="SAM" id="MobiDB-lite"/>
    </source>
</evidence>
<proteinExistence type="predicted"/>
<name>A0A813ICA0_POLGL</name>
<dbReference type="Proteomes" id="UP000654075">
    <property type="component" value="Unassembled WGS sequence"/>
</dbReference>
<feature type="compositionally biased region" description="Low complexity" evidence="1">
    <location>
        <begin position="13"/>
        <end position="26"/>
    </location>
</feature>
<dbReference type="InterPro" id="IPR036865">
    <property type="entry name" value="CRAL-TRIO_dom_sf"/>
</dbReference>
<feature type="region of interest" description="Disordered" evidence="1">
    <location>
        <begin position="246"/>
        <end position="273"/>
    </location>
</feature>
<reference evidence="4" key="1">
    <citation type="submission" date="2021-02" db="EMBL/GenBank/DDBJ databases">
        <authorList>
            <person name="Dougan E. K."/>
            <person name="Rhodes N."/>
            <person name="Thang M."/>
            <person name="Chan C."/>
        </authorList>
    </citation>
    <scope>NUCLEOTIDE SEQUENCE</scope>
</reference>
<evidence type="ECO:0000313" key="6">
    <source>
        <dbReference type="Proteomes" id="UP000654075"/>
    </source>
</evidence>
<feature type="region of interest" description="Disordered" evidence="1">
    <location>
        <begin position="1"/>
        <end position="26"/>
    </location>
</feature>